<accession>A0A1C1A2H0</accession>
<keyword evidence="2" id="KW-0326">Glycosidase</keyword>
<organism evidence="4 5">
    <name type="scientific">Paenibacillus pectinilyticus</name>
    <dbReference type="NCBI Taxonomy" id="512399"/>
    <lineage>
        <taxon>Bacteria</taxon>
        <taxon>Bacillati</taxon>
        <taxon>Bacillota</taxon>
        <taxon>Bacilli</taxon>
        <taxon>Bacillales</taxon>
        <taxon>Paenibacillaceae</taxon>
        <taxon>Paenibacillus</taxon>
    </lineage>
</organism>
<sequence length="314" mass="33901">MNRIPVIIDTDPGIDDAHAILLALSSDRLDVLAITTVNGNMPIAVTTDNALKIIDLSGKEIPVAQGAARPLVRNNIEGSDMFHGETGLGHVVLPPSSRKLLAKDAVETLYDCAIEQSGKLHVIAMAPLTNIALLLRKHPDVVSHIAHITIMGGSEAEGNITPAAEFNFYVDPEAADVVMRSGIPMTLIDLEGCKRAVISKEDAASITEIPSRISTFISELFAYNFELYAQFGQADFVIHDSIAVATVIDPSILVSETCNVVIETEDESSVGASRVTFGADTEVSHIAISRDIDYSTYLGMIKTMMSFYRLEEDE</sequence>
<dbReference type="InterPro" id="IPR036452">
    <property type="entry name" value="Ribo_hydro-like"/>
</dbReference>
<dbReference type="Proteomes" id="UP000093309">
    <property type="component" value="Unassembled WGS sequence"/>
</dbReference>
<dbReference type="GO" id="GO:0006152">
    <property type="term" value="P:purine nucleoside catabolic process"/>
    <property type="evidence" value="ECO:0007669"/>
    <property type="project" value="TreeGrafter"/>
</dbReference>
<gene>
    <name evidence="4" type="ORF">A8709_11180</name>
</gene>
<proteinExistence type="predicted"/>
<reference evidence="5" key="1">
    <citation type="submission" date="2016-05" db="EMBL/GenBank/DDBJ databases">
        <title>Paenibacillus oryzae. sp. nov., isolated from the rice root.</title>
        <authorList>
            <person name="Zhang J."/>
            <person name="Zhang X."/>
        </authorList>
    </citation>
    <scope>NUCLEOTIDE SEQUENCE [LARGE SCALE GENOMIC DNA]</scope>
    <source>
        <strain evidence="5">KCTC13222</strain>
    </source>
</reference>
<dbReference type="Pfam" id="PF01156">
    <property type="entry name" value="IU_nuc_hydro"/>
    <property type="match status" value="1"/>
</dbReference>
<dbReference type="Gene3D" id="3.90.245.10">
    <property type="entry name" value="Ribonucleoside hydrolase-like"/>
    <property type="match status" value="1"/>
</dbReference>
<dbReference type="SUPFAM" id="SSF53590">
    <property type="entry name" value="Nucleoside hydrolase"/>
    <property type="match status" value="1"/>
</dbReference>
<dbReference type="RefSeq" id="WP_065852715.1">
    <property type="nucleotide sequence ID" value="NZ_LYPC01000016.1"/>
</dbReference>
<evidence type="ECO:0000256" key="2">
    <source>
        <dbReference type="ARBA" id="ARBA00023295"/>
    </source>
</evidence>
<evidence type="ECO:0000313" key="5">
    <source>
        <dbReference type="Proteomes" id="UP000093309"/>
    </source>
</evidence>
<comment type="caution">
    <text evidence="4">The sequence shown here is derived from an EMBL/GenBank/DDBJ whole genome shotgun (WGS) entry which is preliminary data.</text>
</comment>
<dbReference type="EMBL" id="LYPC01000016">
    <property type="protein sequence ID" value="OCT14735.1"/>
    <property type="molecule type" value="Genomic_DNA"/>
</dbReference>
<keyword evidence="5" id="KW-1185">Reference proteome</keyword>
<dbReference type="STRING" id="512399.A8709_11180"/>
<dbReference type="OrthoDB" id="9797882at2"/>
<dbReference type="InterPro" id="IPR023186">
    <property type="entry name" value="IUNH"/>
</dbReference>
<name>A0A1C1A2H0_9BACL</name>
<dbReference type="PANTHER" id="PTHR12304:SF4">
    <property type="entry name" value="URIDINE NUCLEOSIDASE"/>
    <property type="match status" value="1"/>
</dbReference>
<dbReference type="GO" id="GO:0008477">
    <property type="term" value="F:purine nucleosidase activity"/>
    <property type="evidence" value="ECO:0007669"/>
    <property type="project" value="TreeGrafter"/>
</dbReference>
<evidence type="ECO:0000313" key="4">
    <source>
        <dbReference type="EMBL" id="OCT14735.1"/>
    </source>
</evidence>
<protein>
    <recommendedName>
        <fullName evidence="3">Inosine/uridine-preferring nucleoside hydrolase domain-containing protein</fullName>
    </recommendedName>
</protein>
<dbReference type="InterPro" id="IPR001910">
    <property type="entry name" value="Inosine/uridine_hydrolase_dom"/>
</dbReference>
<dbReference type="PANTHER" id="PTHR12304">
    <property type="entry name" value="INOSINE-URIDINE PREFERRING NUCLEOSIDE HYDROLASE"/>
    <property type="match status" value="1"/>
</dbReference>
<dbReference type="AlphaFoldDB" id="A0A1C1A2H0"/>
<evidence type="ECO:0000259" key="3">
    <source>
        <dbReference type="Pfam" id="PF01156"/>
    </source>
</evidence>
<evidence type="ECO:0000256" key="1">
    <source>
        <dbReference type="ARBA" id="ARBA00022801"/>
    </source>
</evidence>
<keyword evidence="1" id="KW-0378">Hydrolase</keyword>
<feature type="domain" description="Inosine/uridine-preferring nucleoside hydrolase" evidence="3">
    <location>
        <begin position="6"/>
        <end position="293"/>
    </location>
</feature>
<dbReference type="GO" id="GO:0005829">
    <property type="term" value="C:cytosol"/>
    <property type="evidence" value="ECO:0007669"/>
    <property type="project" value="TreeGrafter"/>
</dbReference>